<keyword evidence="1" id="KW-0472">Membrane</keyword>
<evidence type="ECO:0000256" key="1">
    <source>
        <dbReference type="SAM" id="Phobius"/>
    </source>
</evidence>
<accession>A0A5Q0BPZ8</accession>
<dbReference type="EMBL" id="CP044205">
    <property type="protein sequence ID" value="QFY44157.1"/>
    <property type="molecule type" value="Genomic_DNA"/>
</dbReference>
<evidence type="ECO:0000313" key="3">
    <source>
        <dbReference type="Proteomes" id="UP000325755"/>
    </source>
</evidence>
<evidence type="ECO:0000313" key="2">
    <source>
        <dbReference type="EMBL" id="QFY44157.1"/>
    </source>
</evidence>
<reference evidence="2 3" key="1">
    <citation type="submission" date="2019-09" db="EMBL/GenBank/DDBJ databases">
        <title>Ecophysiology of the spiral-shaped methanotroph Methylospira mobilis as revealed by the complete genome sequence.</title>
        <authorList>
            <person name="Oshkin I.Y."/>
            <person name="Dedysh S.N."/>
            <person name="Miroshnikov K."/>
            <person name="Danilova O.V."/>
            <person name="Hakobyan A."/>
            <person name="Liesack W."/>
        </authorList>
    </citation>
    <scope>NUCLEOTIDE SEQUENCE [LARGE SCALE GENOMIC DNA]</scope>
    <source>
        <strain evidence="2 3">Shm1</strain>
    </source>
</reference>
<keyword evidence="3" id="KW-1185">Reference proteome</keyword>
<proteinExistence type="predicted"/>
<sequence>MSGCAKSFPRAKERVTDHEAGATLIELMMALAVGLVLLFGLSRIYLSSKQSYRLTDAQSVLMESGRYALEALTGEIHSAGQLGCRRNAPLTVLANAQAQALLVPDTAQHMPSGLIAAPLLSGEDDIRLSSVPRIKSALSGTDTLTVLYAESCSGILISRLLLTNPRGRLQSGSSCRFDTGTPLLVANCESAHLFRAGASDQDFTQNVDQAEVATNRLGALYRPGSEVMALRSRSFFIRLNPAGQPALYRVDHVADTVSELVEGVENLQLSYGVDTSGDGASDRILNASAVSDWSKIVSVRVVLTLRSIDDRVLANARQYWLDDESRSDRRLVRQFAATVAVRSRAQ</sequence>
<dbReference type="RefSeq" id="WP_153250125.1">
    <property type="nucleotide sequence ID" value="NZ_CP044205.1"/>
</dbReference>
<dbReference type="OrthoDB" id="5296662at2"/>
<gene>
    <name evidence="2" type="ORF">F6R98_17200</name>
</gene>
<keyword evidence="1" id="KW-0812">Transmembrane</keyword>
<dbReference type="Proteomes" id="UP000325755">
    <property type="component" value="Chromosome"/>
</dbReference>
<dbReference type="GO" id="GO:0043683">
    <property type="term" value="P:type IV pilus assembly"/>
    <property type="evidence" value="ECO:0007669"/>
    <property type="project" value="InterPro"/>
</dbReference>
<dbReference type="AlphaFoldDB" id="A0A5Q0BPZ8"/>
<name>A0A5Q0BPZ8_9GAMM</name>
<dbReference type="Pfam" id="PF16074">
    <property type="entry name" value="PilW"/>
    <property type="match status" value="1"/>
</dbReference>
<feature type="transmembrane region" description="Helical" evidence="1">
    <location>
        <begin position="20"/>
        <end position="41"/>
    </location>
</feature>
<organism evidence="2 3">
    <name type="scientific">Candidatus Methylospira mobilis</name>
    <dbReference type="NCBI Taxonomy" id="1808979"/>
    <lineage>
        <taxon>Bacteria</taxon>
        <taxon>Pseudomonadati</taxon>
        <taxon>Pseudomonadota</taxon>
        <taxon>Gammaproteobacteria</taxon>
        <taxon>Methylococcales</taxon>
        <taxon>Methylococcaceae</taxon>
        <taxon>Candidatus Methylospira</taxon>
    </lineage>
</organism>
<protein>
    <recommendedName>
        <fullName evidence="4">Prepilin-type N-terminal cleavage/methylation domain-containing protein</fullName>
    </recommendedName>
</protein>
<keyword evidence="1" id="KW-1133">Transmembrane helix</keyword>
<dbReference type="KEGG" id="mmob:F6R98_17200"/>
<dbReference type="InterPro" id="IPR032092">
    <property type="entry name" value="PilW"/>
</dbReference>
<evidence type="ECO:0008006" key="4">
    <source>
        <dbReference type="Google" id="ProtNLM"/>
    </source>
</evidence>
<dbReference type="InParanoid" id="A0A5Q0BPZ8"/>